<evidence type="ECO:0000256" key="1">
    <source>
        <dbReference type="SAM" id="MobiDB-lite"/>
    </source>
</evidence>
<dbReference type="AlphaFoldDB" id="G3A5I0"/>
<accession>G3A5I0</accession>
<protein>
    <submittedName>
        <fullName evidence="2">Uncharacterized protein</fullName>
    </submittedName>
</protein>
<reference evidence="2" key="2">
    <citation type="submission" date="2011-04" db="EMBL/GenBank/DDBJ databases">
        <authorList>
            <person name="Genoscope - CEA"/>
        </authorList>
    </citation>
    <scope>NUCLEOTIDE SEQUENCE</scope>
    <source>
        <strain evidence="2">R24</strain>
    </source>
</reference>
<sequence>MKASIIGKTLHATHHGGNPPSSDNRSPPAHLHQTTRPRELTLLPKRPSALQCNSSALPARDRGRFPGQSYLKTKPSLLRASMQDNRLPELGRDPLLLPDSMRARVLQDFLSGLKISPSLQSSAPTQHRSLAEMAHEAGVEITQLESHFKKVAAKFCAFATKPENWGSNRAEPVIREFYDLYLLSGQRPLAAPWLTHAGNFDGFVKHFCPQANRKTRAILIEHVQMYMRDRSLHDQFAQLIKLPRTWIRKDAVEEAVELSLKGFPRSSELLVHGTGSAALANIAKHKAISSAALTLQRGDNILTGEYVSAIGKDGKTSVSGGVEGLGAVYASRDGLANTSYTTRRWFDETPVTFGIAEKKQCAYNDAQGHEMYGDQDGIRIGPQVPLENIVAISAPKESEALIRAWAVEHCPHAQFVSYEAAGLLESPDMLGLDLAPAKRIPC</sequence>
<organism evidence="2">
    <name type="scientific">Ralstonia syzygii R24</name>
    <dbReference type="NCBI Taxonomy" id="907261"/>
    <lineage>
        <taxon>Bacteria</taxon>
        <taxon>Pseudomonadati</taxon>
        <taxon>Pseudomonadota</taxon>
        <taxon>Betaproteobacteria</taxon>
        <taxon>Burkholderiales</taxon>
        <taxon>Burkholderiaceae</taxon>
        <taxon>Ralstonia</taxon>
        <taxon>Ralstonia solanacearum species complex</taxon>
    </lineage>
</organism>
<name>G3A5I0_9RALS</name>
<feature type="region of interest" description="Disordered" evidence="1">
    <location>
        <begin position="1"/>
        <end position="34"/>
    </location>
</feature>
<gene>
    <name evidence="2" type="ORF">RALSY_30985</name>
</gene>
<evidence type="ECO:0000313" key="2">
    <source>
        <dbReference type="EMBL" id="CCA89212.1"/>
    </source>
</evidence>
<reference evidence="2" key="1">
    <citation type="journal article" date="2011" name="PLoS ONE">
        <title>Ralstonia syzygii, the Blood Disease Bacterium and some Asian R. solanacearum strains form a single genomic species despite divergent lifestyles.</title>
        <authorList>
            <person name="Remenant B."/>
            <person name="de Cambiaire J.C."/>
            <person name="Cellier G."/>
            <person name="Jacobs J.M."/>
            <person name="Mangenot S."/>
            <person name="Barbe V."/>
            <person name="Lajus A."/>
            <person name="Vallenet D."/>
            <person name="Medigue C."/>
            <person name="Fegan M."/>
            <person name="Allen C."/>
            <person name="Prior P."/>
        </authorList>
    </citation>
    <scope>NUCLEOTIDE SEQUENCE</scope>
    <source>
        <strain evidence="2">R24</strain>
    </source>
</reference>
<proteinExistence type="predicted"/>
<dbReference type="EMBL" id="FR854088">
    <property type="protein sequence ID" value="CCA89212.1"/>
    <property type="molecule type" value="Genomic_DNA"/>
</dbReference>